<evidence type="ECO:0000313" key="5">
    <source>
        <dbReference type="Proteomes" id="UP000007129"/>
    </source>
</evidence>
<dbReference type="Pfam" id="PF00172">
    <property type="entry name" value="Zn_clus"/>
    <property type="match status" value="1"/>
</dbReference>
<dbReference type="PANTHER" id="PTHR38111">
    <property type="entry name" value="ZN(2)-C6 FUNGAL-TYPE DOMAIN-CONTAINING PROTEIN-RELATED"/>
    <property type="match status" value="1"/>
</dbReference>
<dbReference type="Proteomes" id="UP000007129">
    <property type="component" value="Unassembled WGS sequence"/>
</dbReference>
<feature type="region of interest" description="Disordered" evidence="2">
    <location>
        <begin position="59"/>
        <end position="99"/>
    </location>
</feature>
<feature type="region of interest" description="Disordered" evidence="2">
    <location>
        <begin position="414"/>
        <end position="441"/>
    </location>
</feature>
<dbReference type="STRING" id="1126212.K2QVK4"/>
<dbReference type="InterPro" id="IPR053178">
    <property type="entry name" value="Osmoadaptation_assoc"/>
</dbReference>
<dbReference type="VEuPathDB" id="FungiDB:MPH_09063"/>
<dbReference type="SUPFAM" id="SSF57701">
    <property type="entry name" value="Zn2/Cys6 DNA-binding domain"/>
    <property type="match status" value="1"/>
</dbReference>
<keyword evidence="1" id="KW-0539">Nucleus</keyword>
<accession>K2QVK4</accession>
<sequence>MVGVPGRSSGCHTCRARHIKCDERKPTCLRCEKSGYNCQGYKKPIHFLIHTAAGPSSSLSASSASASPSPAPAAARTKALVKPRSHAPQKPQDGPPEPRAVVRRKQQFAYYFPSVPQELGLDSFMEDMAFSFTFSNLVYSSFGRPWLQLAAKGRIDDMSLSACRALALGFFGNSQRQKKIQDKGSNEYGVSLRLLIRELSQADQSNAGKYIVPVMVLLMYNFSVSKKADFSHHDGLKQLLLLCGPEKFQRQPWLSAFEATRDLLISKSLLERKRTFFEESKWKIIPWALDPSAKSPTNHLLDILCDVPGFLEDEMAIKATNDVPLRLGLLTRVEKSLQELYHWRWAWEARNPNAVFEVPAKPPHGFKPSNVPPGLDTALHYKTWLQANEISLYNAVLLWVLRFLGELRPTAFPYPSPSPSSQHSSPSPPAEASPQSNQSSEDYSYLHDHIFANMPRTPLLLPGQARSLRQPAMEICRSFEFVLETFTKTDDTALSWLMPISLAYYVVQDDEEYARWIRKKLDGFEDIWAVLQNSNPDSVYWCERAFNLSRLKWSPLNLSKGSNDVPIDTKPSPPNLARSSYGNSEHPERACRSVCDNRHRARTQKELPDLTPSLPEKKERSEASWNHDRDPRTAYLFRDAYTSRLPYISTLDGRFTKAFFSIILQTLSVRFITTKF</sequence>
<reference evidence="4 5" key="1">
    <citation type="journal article" date="2012" name="BMC Genomics">
        <title>Tools to kill: Genome of one of the most destructive plant pathogenic fungi Macrophomina phaseolina.</title>
        <authorList>
            <person name="Islam M.S."/>
            <person name="Haque M.S."/>
            <person name="Islam M.M."/>
            <person name="Emdad E.M."/>
            <person name="Halim A."/>
            <person name="Hossen Q.M.M."/>
            <person name="Hossain M.Z."/>
            <person name="Ahmed B."/>
            <person name="Rahim S."/>
            <person name="Rahman M.S."/>
            <person name="Alam M.M."/>
            <person name="Hou S."/>
            <person name="Wan X."/>
            <person name="Saito J.A."/>
            <person name="Alam M."/>
        </authorList>
    </citation>
    <scope>NUCLEOTIDE SEQUENCE [LARGE SCALE GENOMIC DNA]</scope>
    <source>
        <strain evidence="4 5">MS6</strain>
    </source>
</reference>
<gene>
    <name evidence="4" type="ORF">MPH_09063</name>
</gene>
<dbReference type="InterPro" id="IPR001138">
    <property type="entry name" value="Zn2Cys6_DnaBD"/>
</dbReference>
<dbReference type="PROSITE" id="PS50048">
    <property type="entry name" value="ZN2_CY6_FUNGAL_2"/>
    <property type="match status" value="1"/>
</dbReference>
<dbReference type="InParanoid" id="K2QVK4"/>
<feature type="compositionally biased region" description="Basic and acidic residues" evidence="2">
    <location>
        <begin position="615"/>
        <end position="626"/>
    </location>
</feature>
<name>K2QVK4_MACPH</name>
<dbReference type="GO" id="GO:0000981">
    <property type="term" value="F:DNA-binding transcription factor activity, RNA polymerase II-specific"/>
    <property type="evidence" value="ECO:0007669"/>
    <property type="project" value="InterPro"/>
</dbReference>
<dbReference type="EMBL" id="AHHD01000386">
    <property type="protein sequence ID" value="EKG13756.1"/>
    <property type="molecule type" value="Genomic_DNA"/>
</dbReference>
<comment type="caution">
    <text evidence="4">The sequence shown here is derived from an EMBL/GenBank/DDBJ whole genome shotgun (WGS) entry which is preliminary data.</text>
</comment>
<feature type="region of interest" description="Disordered" evidence="2">
    <location>
        <begin position="602"/>
        <end position="626"/>
    </location>
</feature>
<dbReference type="CDD" id="cd00067">
    <property type="entry name" value="GAL4"/>
    <property type="match status" value="1"/>
</dbReference>
<feature type="domain" description="Zn(2)-C6 fungal-type" evidence="3">
    <location>
        <begin position="10"/>
        <end position="38"/>
    </location>
</feature>
<evidence type="ECO:0000259" key="3">
    <source>
        <dbReference type="PROSITE" id="PS50048"/>
    </source>
</evidence>
<dbReference type="PROSITE" id="PS00463">
    <property type="entry name" value="ZN2_CY6_FUNGAL_1"/>
    <property type="match status" value="1"/>
</dbReference>
<dbReference type="OrthoDB" id="3525185at2759"/>
<dbReference type="PANTHER" id="PTHR38111:SF2">
    <property type="entry name" value="FINGER DOMAIN PROTEIN, PUTATIVE (AFU_ORTHOLOGUE AFUA_1G01560)-RELATED"/>
    <property type="match status" value="1"/>
</dbReference>
<evidence type="ECO:0000256" key="2">
    <source>
        <dbReference type="SAM" id="MobiDB-lite"/>
    </source>
</evidence>
<evidence type="ECO:0000313" key="4">
    <source>
        <dbReference type="EMBL" id="EKG13756.1"/>
    </source>
</evidence>
<dbReference type="AlphaFoldDB" id="K2QVK4"/>
<dbReference type="Gene3D" id="4.10.240.10">
    <property type="entry name" value="Zn(2)-C6 fungal-type DNA-binding domain"/>
    <property type="match status" value="1"/>
</dbReference>
<dbReference type="HOGENOM" id="CLU_021599_5_1_1"/>
<proteinExistence type="predicted"/>
<dbReference type="eggNOG" id="ENOG502SREK">
    <property type="taxonomic scope" value="Eukaryota"/>
</dbReference>
<feature type="compositionally biased region" description="Low complexity" evidence="2">
    <location>
        <begin position="59"/>
        <end position="75"/>
    </location>
</feature>
<dbReference type="GO" id="GO:0008270">
    <property type="term" value="F:zinc ion binding"/>
    <property type="evidence" value="ECO:0007669"/>
    <property type="project" value="InterPro"/>
</dbReference>
<dbReference type="SMART" id="SM00066">
    <property type="entry name" value="GAL4"/>
    <property type="match status" value="1"/>
</dbReference>
<protein>
    <recommendedName>
        <fullName evidence="3">Zn(2)-C6 fungal-type domain-containing protein</fullName>
    </recommendedName>
</protein>
<organism evidence="4 5">
    <name type="scientific">Macrophomina phaseolina (strain MS6)</name>
    <name type="common">Charcoal rot fungus</name>
    <dbReference type="NCBI Taxonomy" id="1126212"/>
    <lineage>
        <taxon>Eukaryota</taxon>
        <taxon>Fungi</taxon>
        <taxon>Dikarya</taxon>
        <taxon>Ascomycota</taxon>
        <taxon>Pezizomycotina</taxon>
        <taxon>Dothideomycetes</taxon>
        <taxon>Dothideomycetes incertae sedis</taxon>
        <taxon>Botryosphaeriales</taxon>
        <taxon>Botryosphaeriaceae</taxon>
        <taxon>Macrophomina</taxon>
    </lineage>
</organism>
<evidence type="ECO:0000256" key="1">
    <source>
        <dbReference type="ARBA" id="ARBA00023242"/>
    </source>
</evidence>
<dbReference type="InterPro" id="IPR036864">
    <property type="entry name" value="Zn2-C6_fun-type_DNA-bd_sf"/>
</dbReference>
<feature type="region of interest" description="Disordered" evidence="2">
    <location>
        <begin position="562"/>
        <end position="588"/>
    </location>
</feature>